<dbReference type="NCBIfam" id="TIGR00621">
    <property type="entry name" value="ssb"/>
    <property type="match status" value="1"/>
</dbReference>
<keyword evidence="6" id="KW-1185">Reference proteome</keyword>
<evidence type="ECO:0000313" key="5">
    <source>
        <dbReference type="EMBL" id="MEQ7847959.1"/>
    </source>
</evidence>
<evidence type="ECO:0000256" key="1">
    <source>
        <dbReference type="ARBA" id="ARBA00023125"/>
    </source>
</evidence>
<name>A0ABV1NZP3_9ACTN</name>
<feature type="region of interest" description="Disordered" evidence="4">
    <location>
        <begin position="113"/>
        <end position="140"/>
    </location>
</feature>
<sequence length="140" mass="14658">MLNETMLTLQGWVGGEVTLRHAGEAPVAGFRLAVTPRRFNRRSGEWGDGPTVWYSVNAWRGLADNVATSVRRGDPVVVHGRLTTSSWVNSAGVEVTSMEVDAVLVGHDLTRGTSSFARTPRPASGAAGAEEAAAGDGVAA</sequence>
<evidence type="ECO:0000256" key="2">
    <source>
        <dbReference type="PIRNR" id="PIRNR002070"/>
    </source>
</evidence>
<dbReference type="PROSITE" id="PS50935">
    <property type="entry name" value="SSB"/>
    <property type="match status" value="1"/>
</dbReference>
<evidence type="ECO:0000256" key="4">
    <source>
        <dbReference type="SAM" id="MobiDB-lite"/>
    </source>
</evidence>
<proteinExistence type="predicted"/>
<dbReference type="InterPro" id="IPR011344">
    <property type="entry name" value="ssDNA-bd"/>
</dbReference>
<dbReference type="CDD" id="cd04496">
    <property type="entry name" value="SSB_OBF"/>
    <property type="match status" value="1"/>
</dbReference>
<dbReference type="Pfam" id="PF00436">
    <property type="entry name" value="SSB"/>
    <property type="match status" value="1"/>
</dbReference>
<dbReference type="PANTHER" id="PTHR10302">
    <property type="entry name" value="SINGLE-STRANDED DNA-BINDING PROTEIN"/>
    <property type="match status" value="1"/>
</dbReference>
<dbReference type="Gene3D" id="2.40.50.140">
    <property type="entry name" value="Nucleic acid-binding proteins"/>
    <property type="match status" value="1"/>
</dbReference>
<accession>A0ABV1NZP3</accession>
<organism evidence="5 6">
    <name type="scientific">Nocardioides kribbensis</name>
    <dbReference type="NCBI Taxonomy" id="305517"/>
    <lineage>
        <taxon>Bacteria</taxon>
        <taxon>Bacillati</taxon>
        <taxon>Actinomycetota</taxon>
        <taxon>Actinomycetes</taxon>
        <taxon>Propionibacteriales</taxon>
        <taxon>Nocardioidaceae</taxon>
        <taxon>Nocardioides</taxon>
    </lineage>
</organism>
<dbReference type="PANTHER" id="PTHR10302:SF27">
    <property type="entry name" value="SINGLE-STRANDED DNA-BINDING PROTEIN"/>
    <property type="match status" value="1"/>
</dbReference>
<dbReference type="Proteomes" id="UP001482520">
    <property type="component" value="Unassembled WGS sequence"/>
</dbReference>
<dbReference type="InterPro" id="IPR012340">
    <property type="entry name" value="NA-bd_OB-fold"/>
</dbReference>
<evidence type="ECO:0000256" key="3">
    <source>
        <dbReference type="RuleBase" id="RU000524"/>
    </source>
</evidence>
<comment type="caution">
    <text evidence="5">The sequence shown here is derived from an EMBL/GenBank/DDBJ whole genome shotgun (WGS) entry which is preliminary data.</text>
</comment>
<gene>
    <name evidence="5" type="primary">ssb</name>
    <name evidence="5" type="ORF">V6R90_11790</name>
</gene>
<evidence type="ECO:0000313" key="6">
    <source>
        <dbReference type="Proteomes" id="UP001482520"/>
    </source>
</evidence>
<feature type="compositionally biased region" description="Low complexity" evidence="4">
    <location>
        <begin position="123"/>
        <end position="140"/>
    </location>
</feature>
<dbReference type="GO" id="GO:0003677">
    <property type="term" value="F:DNA binding"/>
    <property type="evidence" value="ECO:0007669"/>
    <property type="project" value="UniProtKB-KW"/>
</dbReference>
<dbReference type="RefSeq" id="WP_251534165.1">
    <property type="nucleotide sequence ID" value="NZ_BAAAMM010000010.1"/>
</dbReference>
<keyword evidence="1 2" id="KW-0238">DNA-binding</keyword>
<dbReference type="InterPro" id="IPR000424">
    <property type="entry name" value="Primosome_PriB/ssb"/>
</dbReference>
<dbReference type="PIRSF" id="PIRSF002070">
    <property type="entry name" value="SSB"/>
    <property type="match status" value="1"/>
</dbReference>
<dbReference type="EMBL" id="JBEGDP010000012">
    <property type="protein sequence ID" value="MEQ7847959.1"/>
    <property type="molecule type" value="Genomic_DNA"/>
</dbReference>
<protein>
    <recommendedName>
        <fullName evidence="2 3">Single-stranded DNA-binding protein</fullName>
    </recommendedName>
</protein>
<reference evidence="5 6" key="1">
    <citation type="submission" date="2024-02" db="EMBL/GenBank/DDBJ databases">
        <title>Full genome sequence of Nocardioides kribbensis.</title>
        <authorList>
            <person name="Poletto B.L."/>
            <person name="Silva G."/>
            <person name="Galante D."/>
            <person name="Campos K.R."/>
            <person name="Santos M.B.N."/>
            <person name="Sacchi C.T."/>
        </authorList>
    </citation>
    <scope>NUCLEOTIDE SEQUENCE [LARGE SCALE GENOMIC DNA]</scope>
    <source>
        <strain evidence="5 6">O4R</strain>
    </source>
</reference>
<dbReference type="SUPFAM" id="SSF50249">
    <property type="entry name" value="Nucleic acid-binding proteins"/>
    <property type="match status" value="1"/>
</dbReference>